<name>A0A2P5TQ92_9GAMM</name>
<evidence type="ECO:0000256" key="1">
    <source>
        <dbReference type="ARBA" id="ARBA00008984"/>
    </source>
</evidence>
<dbReference type="InterPro" id="IPR036868">
    <property type="entry name" value="TusA-like_sf"/>
</dbReference>
<protein>
    <submittedName>
        <fullName evidence="3">SirA family protein</fullName>
    </submittedName>
</protein>
<evidence type="ECO:0000259" key="2">
    <source>
        <dbReference type="PROSITE" id="PS01148"/>
    </source>
</evidence>
<dbReference type="Proteomes" id="UP000242231">
    <property type="component" value="Unassembled WGS sequence"/>
</dbReference>
<comment type="caution">
    <text evidence="3">The sequence shown here is derived from an EMBL/GenBank/DDBJ whole genome shotgun (WGS) entry which is preliminary data.</text>
</comment>
<dbReference type="InterPro" id="IPR001455">
    <property type="entry name" value="TusA-like"/>
</dbReference>
<evidence type="ECO:0000313" key="3">
    <source>
        <dbReference type="EMBL" id="PPL17860.1"/>
    </source>
</evidence>
<reference evidence="4" key="1">
    <citation type="submission" date="2016-11" db="EMBL/GenBank/DDBJ databases">
        <authorList>
            <person name="Sisinthy S."/>
            <person name="Ara S."/>
            <person name="Gundlapally S.R."/>
        </authorList>
    </citation>
    <scope>NUCLEOTIDE SEQUENCE [LARGE SCALE GENOMIC DNA]</scope>
    <source>
        <strain evidence="4">V1-41</strain>
    </source>
</reference>
<dbReference type="PROSITE" id="PS01148">
    <property type="entry name" value="UPF0033"/>
    <property type="match status" value="1"/>
</dbReference>
<dbReference type="AlphaFoldDB" id="A0A2P5TQ92"/>
<sequence>MSFFLAGGAVEILDASAWRCPLPLIRVKLWLKAAEAGQQLRLLLRDTGSRQDIPAYVSRMGHPIEVVADDGEMLILTITKAP</sequence>
<dbReference type="PANTHER" id="PTHR33279:SF19">
    <property type="entry name" value="SSL1707 PROTEIN"/>
    <property type="match status" value="1"/>
</dbReference>
<comment type="similarity">
    <text evidence="1">Belongs to the sulfur carrier protein TusA family.</text>
</comment>
<accession>A0A2P5TQ92</accession>
<dbReference type="Gene3D" id="3.30.110.40">
    <property type="entry name" value="TusA-like domain"/>
    <property type="match status" value="1"/>
</dbReference>
<dbReference type="EMBL" id="MPZM01000004">
    <property type="protein sequence ID" value="PPL17860.1"/>
    <property type="molecule type" value="Genomic_DNA"/>
</dbReference>
<dbReference type="SUPFAM" id="SSF64307">
    <property type="entry name" value="SirA-like"/>
    <property type="match status" value="1"/>
</dbReference>
<dbReference type="CDD" id="cd00291">
    <property type="entry name" value="SirA_YedF_YeeD"/>
    <property type="match status" value="1"/>
</dbReference>
<dbReference type="Pfam" id="PF01206">
    <property type="entry name" value="TusA"/>
    <property type="match status" value="1"/>
</dbReference>
<feature type="domain" description="UPF0033" evidence="2">
    <location>
        <begin position="13"/>
        <end position="37"/>
    </location>
</feature>
<gene>
    <name evidence="3" type="ORF">UN63_03130</name>
</gene>
<evidence type="ECO:0000313" key="4">
    <source>
        <dbReference type="Proteomes" id="UP000242231"/>
    </source>
</evidence>
<organism evidence="3 4">
    <name type="scientific">Oceanisphaera arctica</name>
    <dbReference type="NCBI Taxonomy" id="641510"/>
    <lineage>
        <taxon>Bacteria</taxon>
        <taxon>Pseudomonadati</taxon>
        <taxon>Pseudomonadota</taxon>
        <taxon>Gammaproteobacteria</taxon>
        <taxon>Aeromonadales</taxon>
        <taxon>Aeromonadaceae</taxon>
        <taxon>Oceanisphaera</taxon>
    </lineage>
</organism>
<keyword evidence="4" id="KW-1185">Reference proteome</keyword>
<dbReference type="PANTHER" id="PTHR33279">
    <property type="entry name" value="SULFUR CARRIER PROTEIN YEDF-RELATED"/>
    <property type="match status" value="1"/>
</dbReference>
<proteinExistence type="inferred from homology"/>